<dbReference type="SUPFAM" id="SSF49785">
    <property type="entry name" value="Galactose-binding domain-like"/>
    <property type="match status" value="1"/>
</dbReference>
<dbReference type="RefSeq" id="WP_345512559.1">
    <property type="nucleotide sequence ID" value="NZ_BAAAXD010000016.1"/>
</dbReference>
<dbReference type="NCBIfam" id="NF047619">
    <property type="entry name" value="NADase_discoid"/>
    <property type="match status" value="1"/>
</dbReference>
<evidence type="ECO:0000313" key="3">
    <source>
        <dbReference type="Proteomes" id="UP001589710"/>
    </source>
</evidence>
<dbReference type="Gene3D" id="2.60.120.260">
    <property type="entry name" value="Galactose-binding domain-like"/>
    <property type="match status" value="1"/>
</dbReference>
<keyword evidence="3" id="KW-1185">Reference proteome</keyword>
<accession>A0ABV5RFS1</accession>
<dbReference type="Pfam" id="PF25302">
    <property type="entry name" value="NADase_transloc"/>
    <property type="match status" value="1"/>
</dbReference>
<organism evidence="2 3">
    <name type="scientific">Streptomyces yanii</name>
    <dbReference type="NCBI Taxonomy" id="78510"/>
    <lineage>
        <taxon>Bacteria</taxon>
        <taxon>Bacillati</taxon>
        <taxon>Actinomycetota</taxon>
        <taxon>Actinomycetes</taxon>
        <taxon>Kitasatosporales</taxon>
        <taxon>Streptomycetaceae</taxon>
        <taxon>Streptomyces</taxon>
    </lineage>
</organism>
<comment type="caution">
    <text evidence="2">The sequence shown here is derived from an EMBL/GenBank/DDBJ whole genome shotgun (WGS) entry which is preliminary data.</text>
</comment>
<dbReference type="InterPro" id="IPR008979">
    <property type="entry name" value="Galactose-bd-like_sf"/>
</dbReference>
<feature type="domain" description="NAD glycohydrolase translocation F5/8 type C" evidence="1">
    <location>
        <begin position="46"/>
        <end position="165"/>
    </location>
</feature>
<dbReference type="EMBL" id="JBHMCG010000138">
    <property type="protein sequence ID" value="MFB9576713.1"/>
    <property type="molecule type" value="Genomic_DNA"/>
</dbReference>
<gene>
    <name evidence="2" type="ORF">ACFFTL_31660</name>
</gene>
<name>A0ABV5RFS1_9ACTN</name>
<sequence length="170" mass="18374">MAALVWFGLPHLSGLLGFAKKETGSPESVPPSAFRSSSRAPGHPAGAAFDGFNNRYWAPKNVGAGVGEYLECDFDQPVRVMKMIVFPGTSAKADEFLTQARPEKITVVLTSADGRKVSKRIRLKDQAGPQTFDVVGAETVRARLTTDEVYGAGNGRRLAIAEIEFFGRRS</sequence>
<evidence type="ECO:0000259" key="1">
    <source>
        <dbReference type="Pfam" id="PF25302"/>
    </source>
</evidence>
<protein>
    <submittedName>
        <fullName evidence="2">Discoidin domain-containing protein</fullName>
    </submittedName>
</protein>
<dbReference type="InterPro" id="IPR057561">
    <property type="entry name" value="NADase_transloc"/>
</dbReference>
<evidence type="ECO:0000313" key="2">
    <source>
        <dbReference type="EMBL" id="MFB9576713.1"/>
    </source>
</evidence>
<dbReference type="Proteomes" id="UP001589710">
    <property type="component" value="Unassembled WGS sequence"/>
</dbReference>
<proteinExistence type="predicted"/>
<reference evidence="2 3" key="1">
    <citation type="submission" date="2024-09" db="EMBL/GenBank/DDBJ databases">
        <authorList>
            <person name="Sun Q."/>
            <person name="Mori K."/>
        </authorList>
    </citation>
    <scope>NUCLEOTIDE SEQUENCE [LARGE SCALE GENOMIC DNA]</scope>
    <source>
        <strain evidence="2 3">JCM 3331</strain>
    </source>
</reference>